<dbReference type="GO" id="GO:0004175">
    <property type="term" value="F:endopeptidase activity"/>
    <property type="evidence" value="ECO:0007669"/>
    <property type="project" value="TreeGrafter"/>
</dbReference>
<dbReference type="InterPro" id="IPR005151">
    <property type="entry name" value="Tail-specific_protease"/>
</dbReference>
<dbReference type="Proteomes" id="UP000291822">
    <property type="component" value="Unassembled WGS sequence"/>
</dbReference>
<gene>
    <name evidence="2" type="ORF">EZM97_36200</name>
</gene>
<reference evidence="2 3" key="1">
    <citation type="submission" date="2019-02" db="EMBL/GenBank/DDBJ databases">
        <title>Dyella amyloliquefaciens sp. nov., isolated from forest soil.</title>
        <authorList>
            <person name="Gao Z.-H."/>
            <person name="Qiu L.-H."/>
        </authorList>
    </citation>
    <scope>NUCLEOTIDE SEQUENCE [LARGE SCALE GENOMIC DNA]</scope>
    <source>
        <strain evidence="2 3">KACC 12747</strain>
    </source>
</reference>
<proteinExistence type="predicted"/>
<dbReference type="RefSeq" id="WP_131413546.1">
    <property type="nucleotide sequence ID" value="NZ_SJTG01000008.1"/>
</dbReference>
<protein>
    <recommendedName>
        <fullName evidence="1">Tail specific protease domain-containing protein</fullName>
    </recommendedName>
</protein>
<sequence length="538" mass="56494">MSLRSRFFCGTVPAPKGPATSQGLFCAHGTASRGWDVCSVSAPLKASIFSTGSATTMDCATSTIRHHAHRRSRRRTVNMFAMALLSVAIVTTAHGDAPTDANWAVTLGRGDYVLHAHGSALDREGARVELTATPGHTAPTGGSMASVEATPYRGHTIKLSGAINAANAPGGAGLWLRADGPQGRLTFANTQESPVTGVTPERREIVIIVPPSATRIFFGTLLFGDGSAVVDHLSLVRGEALKPADIVSGKTELDAAISIVREHALHASSIDWDTMVPQLRSQVGADAWSQDAYPIIIRLLATLGDHHSHMVSAEMTRARRSPEGNVIVPTVEQRPEGVGYITVPGFSSQDPGHIGAFVNGGTDGITRIAGDAKHGWILDLRKDGGGNMWPMLAALRPFLGNSPLGYFRNGRELSPSWKSQLDKMHPAAQDIDLSDAPLAVITGPHTASAGEAVVIALKGRPHTRFFGAPTAGLPTGNGTFVLPDGASIALTTTVELDRAKVQYDGPLAPDVTVTPSESPEHDAAIDAAAAWLRQAVAP</sequence>
<comment type="caution">
    <text evidence="2">The sequence shown here is derived from an EMBL/GenBank/DDBJ whole genome shotgun (WGS) entry which is preliminary data.</text>
</comment>
<dbReference type="EMBL" id="SJTG01000008">
    <property type="protein sequence ID" value="TCI05958.1"/>
    <property type="molecule type" value="Genomic_DNA"/>
</dbReference>
<dbReference type="CDD" id="cd06567">
    <property type="entry name" value="Peptidase_S41"/>
    <property type="match status" value="1"/>
</dbReference>
<keyword evidence="3" id="KW-1185">Reference proteome</keyword>
<name>A0A4R0YD71_9GAMM</name>
<dbReference type="AlphaFoldDB" id="A0A4R0YD71"/>
<dbReference type="PANTHER" id="PTHR32060:SF30">
    <property type="entry name" value="CARBOXY-TERMINAL PROCESSING PROTEASE CTPA"/>
    <property type="match status" value="1"/>
</dbReference>
<dbReference type="GO" id="GO:0006508">
    <property type="term" value="P:proteolysis"/>
    <property type="evidence" value="ECO:0007669"/>
    <property type="project" value="InterPro"/>
</dbReference>
<dbReference type="GO" id="GO:0008236">
    <property type="term" value="F:serine-type peptidase activity"/>
    <property type="evidence" value="ECO:0007669"/>
    <property type="project" value="InterPro"/>
</dbReference>
<organism evidence="2 3">
    <name type="scientific">Dyella soli</name>
    <dbReference type="NCBI Taxonomy" id="522319"/>
    <lineage>
        <taxon>Bacteria</taxon>
        <taxon>Pseudomonadati</taxon>
        <taxon>Pseudomonadota</taxon>
        <taxon>Gammaproteobacteria</taxon>
        <taxon>Lysobacterales</taxon>
        <taxon>Rhodanobacteraceae</taxon>
        <taxon>Dyella</taxon>
    </lineage>
</organism>
<dbReference type="SMART" id="SM00245">
    <property type="entry name" value="TSPc"/>
    <property type="match status" value="1"/>
</dbReference>
<dbReference type="InterPro" id="IPR029045">
    <property type="entry name" value="ClpP/crotonase-like_dom_sf"/>
</dbReference>
<dbReference type="PANTHER" id="PTHR32060">
    <property type="entry name" value="TAIL-SPECIFIC PROTEASE"/>
    <property type="match status" value="1"/>
</dbReference>
<dbReference type="Pfam" id="PF03572">
    <property type="entry name" value="Peptidase_S41"/>
    <property type="match status" value="1"/>
</dbReference>
<dbReference type="GO" id="GO:0030288">
    <property type="term" value="C:outer membrane-bounded periplasmic space"/>
    <property type="evidence" value="ECO:0007669"/>
    <property type="project" value="TreeGrafter"/>
</dbReference>
<dbReference type="SUPFAM" id="SSF52096">
    <property type="entry name" value="ClpP/crotonase"/>
    <property type="match status" value="1"/>
</dbReference>
<evidence type="ECO:0000313" key="2">
    <source>
        <dbReference type="EMBL" id="TCI05958.1"/>
    </source>
</evidence>
<evidence type="ECO:0000259" key="1">
    <source>
        <dbReference type="SMART" id="SM00245"/>
    </source>
</evidence>
<feature type="domain" description="Tail specific protease" evidence="1">
    <location>
        <begin position="308"/>
        <end position="514"/>
    </location>
</feature>
<evidence type="ECO:0000313" key="3">
    <source>
        <dbReference type="Proteomes" id="UP000291822"/>
    </source>
</evidence>
<dbReference type="GO" id="GO:0007165">
    <property type="term" value="P:signal transduction"/>
    <property type="evidence" value="ECO:0007669"/>
    <property type="project" value="TreeGrafter"/>
</dbReference>
<accession>A0A4R0YD71</accession>
<dbReference type="Gene3D" id="3.90.226.10">
    <property type="entry name" value="2-enoyl-CoA Hydratase, Chain A, domain 1"/>
    <property type="match status" value="1"/>
</dbReference>